<organism evidence="1 2">
    <name type="scientific">Mythimna loreyi</name>
    <dbReference type="NCBI Taxonomy" id="667449"/>
    <lineage>
        <taxon>Eukaryota</taxon>
        <taxon>Metazoa</taxon>
        <taxon>Ecdysozoa</taxon>
        <taxon>Arthropoda</taxon>
        <taxon>Hexapoda</taxon>
        <taxon>Insecta</taxon>
        <taxon>Pterygota</taxon>
        <taxon>Neoptera</taxon>
        <taxon>Endopterygota</taxon>
        <taxon>Lepidoptera</taxon>
        <taxon>Glossata</taxon>
        <taxon>Ditrysia</taxon>
        <taxon>Noctuoidea</taxon>
        <taxon>Noctuidae</taxon>
        <taxon>Noctuinae</taxon>
        <taxon>Hadenini</taxon>
        <taxon>Mythimna</taxon>
    </lineage>
</organism>
<name>A0ACC2Q691_9NEOP</name>
<evidence type="ECO:0000313" key="1">
    <source>
        <dbReference type="EMBL" id="KAJ8705758.1"/>
    </source>
</evidence>
<accession>A0ACC2Q691</accession>
<sequence length="623" mass="71612">MSDSAKPNKANKKEKKGGKNKKKKIFKYSKRAGTSGIRGQLYETKLLGLILFKALHDEEIEEFYLATNVDEIGMFDDICLRAKLKGFDKPVNVFIQAKHRENDKLLTLNNKKDLANCFNSYLSIKRRFQPGNDDVLFQGNFNETDCVFIMYTTAKDDGTGKPCEGDLVTYLNSLISTGSPGSQPSYTDEDMDLLCQQILEEQLITLGQKIARYILDDAKSQIMNDELVLRYHFILGKEVFDISNVLDEGHRMASFKSDFFSETQKLMKIFKDAFCSDIIEKRKIDVTNETQDLLARFLSEPNDSENLSKLIRGSVVTFKHGNLEFRDKVIPHQYKEKLEEINNNNKQVKNEALELAVKESLKHSLVFKVPATFGNKDLAIRGDDTKIDKRLDHLCKKLVDVIEKTEGDKITIDEDMDDGFLRLNGGIASAVGNLIVYDDNCNLFKFCEDCQSLDKVAKRFHKLLKSKLQNFENCRFDLRAKVFPKLSLDRSEYDELIVKDFFSKLMFYTSQGDENDVEKKIIDEIEKHQAKQAKLNNPKKKSEAIFLRYHDEIQKWWMVPKEGEYLTKDSDLYLKAVESTSVVNMMPEIKFSQRVVFAVKGRIIESYDPTERDSAEASTSQET</sequence>
<keyword evidence="2" id="KW-1185">Reference proteome</keyword>
<protein>
    <submittedName>
        <fullName evidence="1">Uncharacterized protein</fullName>
    </submittedName>
</protein>
<dbReference type="Proteomes" id="UP001231649">
    <property type="component" value="Chromosome 31"/>
</dbReference>
<proteinExistence type="predicted"/>
<comment type="caution">
    <text evidence="1">The sequence shown here is derived from an EMBL/GenBank/DDBJ whole genome shotgun (WGS) entry which is preliminary data.</text>
</comment>
<evidence type="ECO:0000313" key="2">
    <source>
        <dbReference type="Proteomes" id="UP001231649"/>
    </source>
</evidence>
<dbReference type="EMBL" id="CM056807">
    <property type="protein sequence ID" value="KAJ8705758.1"/>
    <property type="molecule type" value="Genomic_DNA"/>
</dbReference>
<reference evidence="1" key="1">
    <citation type="submission" date="2023-03" db="EMBL/GenBank/DDBJ databases">
        <title>Chromosome-level genomes of two armyworms, Mythimna separata and Mythimna loreyi, provide insights into the biosynthesis and reception of sex pheromones.</title>
        <authorList>
            <person name="Zhao H."/>
        </authorList>
    </citation>
    <scope>NUCLEOTIDE SEQUENCE</scope>
    <source>
        <strain evidence="1">BeijingLab</strain>
    </source>
</reference>
<gene>
    <name evidence="1" type="ORF">PYW08_012804</name>
</gene>